<evidence type="ECO:0000313" key="5">
    <source>
        <dbReference type="Proteomes" id="UP000570678"/>
    </source>
</evidence>
<keyword evidence="2" id="KW-0472">Membrane</keyword>
<feature type="transmembrane region" description="Helical" evidence="2">
    <location>
        <begin position="34"/>
        <end position="56"/>
    </location>
</feature>
<accession>A0A846YIS8</accession>
<sequence>MTTQPAAQSPRTGAHAAPEQGQSVKQAVAGGASIAAAALLLTAGFITLFQGISAVAEDEVFVSGPQYVYELDLSSWGWVHIVFGILLILTALALMTGATWARVTAIGLAALSIVVNFLWLPYYPLWSILIIALDIVIIWAIATWDTRRI</sequence>
<keyword evidence="2" id="KW-0812">Transmembrane</keyword>
<dbReference type="AlphaFoldDB" id="A0A846YIS8"/>
<reference evidence="4 5" key="1">
    <citation type="submission" date="2020-04" db="EMBL/GenBank/DDBJ databases">
        <title>MicrobeNet Type strains.</title>
        <authorList>
            <person name="Nicholson A.C."/>
        </authorList>
    </citation>
    <scope>NUCLEOTIDE SEQUENCE [LARGE SCALE GENOMIC DNA]</scope>
    <source>
        <strain evidence="4 5">JCM 3332</strain>
    </source>
</reference>
<dbReference type="InterPro" id="IPR055568">
    <property type="entry name" value="DUF7144"/>
</dbReference>
<dbReference type="RefSeq" id="WP_062975290.1">
    <property type="nucleotide sequence ID" value="NZ_JAAXOT010000007.1"/>
</dbReference>
<feature type="domain" description="DUF7144" evidence="3">
    <location>
        <begin position="34"/>
        <end position="145"/>
    </location>
</feature>
<evidence type="ECO:0000313" key="4">
    <source>
        <dbReference type="EMBL" id="NKY57482.1"/>
    </source>
</evidence>
<comment type="caution">
    <text evidence="4">The sequence shown here is derived from an EMBL/GenBank/DDBJ whole genome shotgun (WGS) entry which is preliminary data.</text>
</comment>
<feature type="region of interest" description="Disordered" evidence="1">
    <location>
        <begin position="1"/>
        <end position="20"/>
    </location>
</feature>
<feature type="transmembrane region" description="Helical" evidence="2">
    <location>
        <begin position="125"/>
        <end position="144"/>
    </location>
</feature>
<evidence type="ECO:0000259" key="3">
    <source>
        <dbReference type="Pfam" id="PF23636"/>
    </source>
</evidence>
<keyword evidence="2" id="KW-1133">Transmembrane helix</keyword>
<evidence type="ECO:0000256" key="2">
    <source>
        <dbReference type="SAM" id="Phobius"/>
    </source>
</evidence>
<dbReference type="EMBL" id="JAAXOT010000007">
    <property type="protein sequence ID" value="NKY57482.1"/>
    <property type="molecule type" value="Genomic_DNA"/>
</dbReference>
<dbReference type="Pfam" id="PF23636">
    <property type="entry name" value="DUF7144"/>
    <property type="match status" value="1"/>
</dbReference>
<protein>
    <recommendedName>
        <fullName evidence="3">DUF7144 domain-containing protein</fullName>
    </recommendedName>
</protein>
<gene>
    <name evidence="4" type="ORF">HGA15_15245</name>
</gene>
<feature type="compositionally biased region" description="Polar residues" evidence="1">
    <location>
        <begin position="1"/>
        <end position="11"/>
    </location>
</feature>
<feature type="transmembrane region" description="Helical" evidence="2">
    <location>
        <begin position="76"/>
        <end position="94"/>
    </location>
</feature>
<evidence type="ECO:0000256" key="1">
    <source>
        <dbReference type="SAM" id="MobiDB-lite"/>
    </source>
</evidence>
<keyword evidence="5" id="KW-1185">Reference proteome</keyword>
<feature type="transmembrane region" description="Helical" evidence="2">
    <location>
        <begin position="101"/>
        <end position="119"/>
    </location>
</feature>
<name>A0A846YIS8_9NOCA</name>
<dbReference type="Proteomes" id="UP000570678">
    <property type="component" value="Unassembled WGS sequence"/>
</dbReference>
<organism evidence="4 5">
    <name type="scientific">Nocardia flavorosea</name>
    <dbReference type="NCBI Taxonomy" id="53429"/>
    <lineage>
        <taxon>Bacteria</taxon>
        <taxon>Bacillati</taxon>
        <taxon>Actinomycetota</taxon>
        <taxon>Actinomycetes</taxon>
        <taxon>Mycobacteriales</taxon>
        <taxon>Nocardiaceae</taxon>
        <taxon>Nocardia</taxon>
    </lineage>
</organism>
<proteinExistence type="predicted"/>